<comment type="caution">
    <text evidence="1">The sequence shown here is derived from an EMBL/GenBank/DDBJ whole genome shotgun (WGS) entry which is preliminary data.</text>
</comment>
<dbReference type="EMBL" id="JABFUD020000001">
    <property type="protein sequence ID" value="KAI5084521.1"/>
    <property type="molecule type" value="Genomic_DNA"/>
</dbReference>
<gene>
    <name evidence="1" type="ORF">GOP47_0000690</name>
</gene>
<name>A0A9D4ZSJ1_ADICA</name>
<evidence type="ECO:0000313" key="1">
    <source>
        <dbReference type="EMBL" id="KAI5084521.1"/>
    </source>
</evidence>
<accession>A0A9D4ZSJ1</accession>
<reference evidence="1" key="1">
    <citation type="submission" date="2021-01" db="EMBL/GenBank/DDBJ databases">
        <title>Adiantum capillus-veneris genome.</title>
        <authorList>
            <person name="Fang Y."/>
            <person name="Liao Q."/>
        </authorList>
    </citation>
    <scope>NUCLEOTIDE SEQUENCE</scope>
    <source>
        <strain evidence="1">H3</strain>
        <tissue evidence="1">Leaf</tissue>
    </source>
</reference>
<keyword evidence="2" id="KW-1185">Reference proteome</keyword>
<protein>
    <submittedName>
        <fullName evidence="1">Uncharacterized protein</fullName>
    </submittedName>
</protein>
<dbReference type="AlphaFoldDB" id="A0A9D4ZSJ1"/>
<sequence length="64" mass="7288">MMRLIGALPIVDRGEVYKYCMEPQLKAPDELVTSLQPWYDMVRELHTQLGSRSSIALVGKDFCS</sequence>
<proteinExistence type="predicted"/>
<organism evidence="1 2">
    <name type="scientific">Adiantum capillus-veneris</name>
    <name type="common">Maidenhair fern</name>
    <dbReference type="NCBI Taxonomy" id="13818"/>
    <lineage>
        <taxon>Eukaryota</taxon>
        <taxon>Viridiplantae</taxon>
        <taxon>Streptophyta</taxon>
        <taxon>Embryophyta</taxon>
        <taxon>Tracheophyta</taxon>
        <taxon>Polypodiopsida</taxon>
        <taxon>Polypodiidae</taxon>
        <taxon>Polypodiales</taxon>
        <taxon>Pteridineae</taxon>
        <taxon>Pteridaceae</taxon>
        <taxon>Vittarioideae</taxon>
        <taxon>Adiantum</taxon>
    </lineage>
</organism>
<evidence type="ECO:0000313" key="2">
    <source>
        <dbReference type="Proteomes" id="UP000886520"/>
    </source>
</evidence>
<dbReference type="Proteomes" id="UP000886520">
    <property type="component" value="Chromosome 1"/>
</dbReference>